<accession>A0A4U0SP47</accession>
<evidence type="ECO:0000313" key="2">
    <source>
        <dbReference type="EMBL" id="TKA11008.1"/>
    </source>
</evidence>
<protein>
    <recommendedName>
        <fullName evidence="4">Secreted protein</fullName>
    </recommendedName>
</protein>
<name>A0A4U0SP47_9ACTN</name>
<evidence type="ECO:0008006" key="4">
    <source>
        <dbReference type="Google" id="ProtNLM"/>
    </source>
</evidence>
<evidence type="ECO:0000313" key="3">
    <source>
        <dbReference type="Proteomes" id="UP000305778"/>
    </source>
</evidence>
<dbReference type="EMBL" id="SUMC01000010">
    <property type="protein sequence ID" value="TKA11008.1"/>
    <property type="molecule type" value="Genomic_DNA"/>
</dbReference>
<dbReference type="AlphaFoldDB" id="A0A4U0SP47"/>
<feature type="chain" id="PRO_5039494587" description="Secreted protein" evidence="1">
    <location>
        <begin position="20"/>
        <end position="147"/>
    </location>
</feature>
<dbReference type="Proteomes" id="UP000305778">
    <property type="component" value="Unassembled WGS sequence"/>
</dbReference>
<proteinExistence type="predicted"/>
<organism evidence="2 3">
    <name type="scientific">Actinacidiphila oryziradicis</name>
    <dbReference type="NCBI Taxonomy" id="2571141"/>
    <lineage>
        <taxon>Bacteria</taxon>
        <taxon>Bacillati</taxon>
        <taxon>Actinomycetota</taxon>
        <taxon>Actinomycetes</taxon>
        <taxon>Kitasatosporales</taxon>
        <taxon>Streptomycetaceae</taxon>
        <taxon>Actinacidiphila</taxon>
    </lineage>
</organism>
<reference evidence="2 3" key="1">
    <citation type="submission" date="2019-04" db="EMBL/GenBank/DDBJ databases">
        <title>Streptomyces oryziradicis sp. nov., a novel actinomycete isolated from rhizosphere soil of rice (Oryza sativa L.).</title>
        <authorList>
            <person name="Li C."/>
        </authorList>
    </citation>
    <scope>NUCLEOTIDE SEQUENCE [LARGE SCALE GENOMIC DNA]</scope>
    <source>
        <strain evidence="2 3">NEAU-C40</strain>
    </source>
</reference>
<dbReference type="RefSeq" id="WP_136723826.1">
    <property type="nucleotide sequence ID" value="NZ_SUMC01000010.1"/>
</dbReference>
<gene>
    <name evidence="2" type="ORF">FCI23_13680</name>
</gene>
<feature type="signal peptide" evidence="1">
    <location>
        <begin position="1"/>
        <end position="19"/>
    </location>
</feature>
<keyword evidence="1" id="KW-0732">Signal</keyword>
<sequence length="147" mass="15327">MRAHKARATLLVCAGAALAATTAAAPAPPASAARGHTAVVVDCAGHPQTRPGGFVLACGDGNYALTSLHWSQWQPGSANGAGNAVVNNCVPYCAAGRFQTYQVTVRLDNPKPWPGHPKQWHYTRLSVSPAGNAPPRTPAVVTLQLWN</sequence>
<keyword evidence="3" id="KW-1185">Reference proteome</keyword>
<evidence type="ECO:0000256" key="1">
    <source>
        <dbReference type="SAM" id="SignalP"/>
    </source>
</evidence>
<comment type="caution">
    <text evidence="2">The sequence shown here is derived from an EMBL/GenBank/DDBJ whole genome shotgun (WGS) entry which is preliminary data.</text>
</comment>
<dbReference type="OrthoDB" id="5149662at2"/>